<protein>
    <submittedName>
        <fullName evidence="9">SusD family</fullName>
    </submittedName>
</protein>
<dbReference type="Pfam" id="PF07980">
    <property type="entry name" value="SusD_RagB"/>
    <property type="match status" value="1"/>
</dbReference>
<dbReference type="RefSeq" id="WP_013670319.1">
    <property type="nucleotide sequence ID" value="NZ_CAUVNR010000002.1"/>
</dbReference>
<dbReference type="PROSITE" id="PS51257">
    <property type="entry name" value="PROKAR_LIPOPROTEIN"/>
    <property type="match status" value="1"/>
</dbReference>
<evidence type="ECO:0000256" key="1">
    <source>
        <dbReference type="ARBA" id="ARBA00004442"/>
    </source>
</evidence>
<dbReference type="InterPro" id="IPR012944">
    <property type="entry name" value="SusD_RagB_dom"/>
</dbReference>
<evidence type="ECO:0000256" key="5">
    <source>
        <dbReference type="ARBA" id="ARBA00023237"/>
    </source>
</evidence>
<keyword evidence="4" id="KW-0472">Membrane</keyword>
<comment type="subcellular location">
    <subcellularLocation>
        <location evidence="1">Cell outer membrane</location>
    </subcellularLocation>
</comment>
<name>A0A379EBL6_9BACT</name>
<evidence type="ECO:0000256" key="2">
    <source>
        <dbReference type="ARBA" id="ARBA00006275"/>
    </source>
</evidence>
<feature type="domain" description="SusD-like N-terminal" evidence="8">
    <location>
        <begin position="77"/>
        <end position="212"/>
    </location>
</feature>
<keyword evidence="5" id="KW-0998">Cell outer membrane</keyword>
<dbReference type="InterPro" id="IPR011990">
    <property type="entry name" value="TPR-like_helical_dom_sf"/>
</dbReference>
<comment type="similarity">
    <text evidence="2">Belongs to the SusD family.</text>
</comment>
<dbReference type="InterPro" id="IPR033985">
    <property type="entry name" value="SusD-like_N"/>
</dbReference>
<feature type="domain" description="RagB/SusD" evidence="7">
    <location>
        <begin position="344"/>
        <end position="472"/>
    </location>
</feature>
<proteinExistence type="inferred from homology"/>
<evidence type="ECO:0000259" key="8">
    <source>
        <dbReference type="Pfam" id="PF14322"/>
    </source>
</evidence>
<dbReference type="Pfam" id="PF14322">
    <property type="entry name" value="SusD-like_3"/>
    <property type="match status" value="1"/>
</dbReference>
<evidence type="ECO:0000259" key="7">
    <source>
        <dbReference type="Pfam" id="PF07980"/>
    </source>
</evidence>
<dbReference type="GO" id="GO:0009279">
    <property type="term" value="C:cell outer membrane"/>
    <property type="evidence" value="ECO:0007669"/>
    <property type="project" value="UniProtKB-SubCell"/>
</dbReference>
<reference evidence="9 10" key="1">
    <citation type="submission" date="2018-06" db="EMBL/GenBank/DDBJ databases">
        <authorList>
            <consortium name="Pathogen Informatics"/>
            <person name="Doyle S."/>
        </authorList>
    </citation>
    <scope>NUCLEOTIDE SEQUENCE [LARGE SCALE GENOMIC DNA]</scope>
    <source>
        <strain evidence="9 10">NCTC13067</strain>
    </source>
</reference>
<evidence type="ECO:0000313" key="10">
    <source>
        <dbReference type="Proteomes" id="UP000255469"/>
    </source>
</evidence>
<dbReference type="OMA" id="DYAIMYK"/>
<sequence length="515" mass="58399">MKKIILLSICGCLLSSCSLDLQPENGLTYSNSFNNEKELNATTTSIQYFINTVIGDNYVLATAGMKADEVLNARQLREWNPRTVISSEYSWKNLYNIIFEGNLLLDNIDRPKDLTPDRRNFHMGQAEFALGLSYFLLAQRYGEAIITENSSEIKPYALSSKSEVLNAAIDHARKAFALLPTWDKLTDLNGAAITDRQTASKGTAAALLAQIYAWKGSVTELYRLQGNAQEDYQNAVKYATELIDGKAGSYQLCASPEELCKYLSNEKSPNPEAIFSLLFDKTRSEYVVSPNEVAQNFVSWPVREDHTLADLPSNTTYQLYKSTVEQLFPDATDQRLKAFFYEWGTAHEAGGQDYAIMYKFRKAIMDPDQYSPSGKSYRTVDADYVYWRLADIYLLRAECYQKLGDEAHAIADLNVIRSRAGALAYPSVYDTEGLKKAIFLEREKEFIGENDARYADVIRNGYVKEELQGKFKLLTNQDIQGGALFLPLPKDAWQDKDGHIINNRLRQKPYWQAYN</sequence>
<evidence type="ECO:0000256" key="4">
    <source>
        <dbReference type="ARBA" id="ARBA00023136"/>
    </source>
</evidence>
<evidence type="ECO:0000256" key="3">
    <source>
        <dbReference type="ARBA" id="ARBA00022729"/>
    </source>
</evidence>
<feature type="signal peptide" evidence="6">
    <location>
        <begin position="1"/>
        <end position="21"/>
    </location>
</feature>
<feature type="chain" id="PRO_5017036583" evidence="6">
    <location>
        <begin position="22"/>
        <end position="515"/>
    </location>
</feature>
<gene>
    <name evidence="9" type="ORF">NCTC13067_01646</name>
</gene>
<keyword evidence="3 6" id="KW-0732">Signal</keyword>
<organism evidence="9 10">
    <name type="scientific">Prevotella denticola</name>
    <dbReference type="NCBI Taxonomy" id="28129"/>
    <lineage>
        <taxon>Bacteria</taxon>
        <taxon>Pseudomonadati</taxon>
        <taxon>Bacteroidota</taxon>
        <taxon>Bacteroidia</taxon>
        <taxon>Bacteroidales</taxon>
        <taxon>Prevotellaceae</taxon>
        <taxon>Prevotella</taxon>
    </lineage>
</organism>
<evidence type="ECO:0000256" key="6">
    <source>
        <dbReference type="SAM" id="SignalP"/>
    </source>
</evidence>
<evidence type="ECO:0000313" key="9">
    <source>
        <dbReference type="EMBL" id="SUB93794.1"/>
    </source>
</evidence>
<dbReference type="SUPFAM" id="SSF48452">
    <property type="entry name" value="TPR-like"/>
    <property type="match status" value="1"/>
</dbReference>
<dbReference type="EMBL" id="UGTM01000002">
    <property type="protein sequence ID" value="SUB93794.1"/>
    <property type="molecule type" value="Genomic_DNA"/>
</dbReference>
<dbReference type="AlphaFoldDB" id="A0A379EBL6"/>
<dbReference type="Proteomes" id="UP000255469">
    <property type="component" value="Unassembled WGS sequence"/>
</dbReference>
<accession>A0A379EBL6</accession>
<dbReference type="Gene3D" id="1.25.40.390">
    <property type="match status" value="1"/>
</dbReference>